<dbReference type="SMART" id="SM00054">
    <property type="entry name" value="EFh"/>
    <property type="match status" value="1"/>
</dbReference>
<sequence>MPVFIPPKGLPQNIMIAETQIRDILKKADCNGDGCLSKDELKKAFRDFGSKLPCWRAKCFLKKADTNRDGILSNDELDIIVDYALTRYKFNK</sequence>
<dbReference type="InterPro" id="IPR002048">
    <property type="entry name" value="EF_hand_dom"/>
</dbReference>
<dbReference type="InterPro" id="IPR011992">
    <property type="entry name" value="EF-hand-dom_pair"/>
</dbReference>
<reference evidence="3 4" key="1">
    <citation type="submission" date="2024-08" db="EMBL/GenBank/DDBJ databases">
        <title>Insights into the chromosomal genome structure of Flemingia macrophylla.</title>
        <authorList>
            <person name="Ding Y."/>
            <person name="Zhao Y."/>
            <person name="Bi W."/>
            <person name="Wu M."/>
            <person name="Zhao G."/>
            <person name="Gong Y."/>
            <person name="Li W."/>
            <person name="Zhang P."/>
        </authorList>
    </citation>
    <scope>NUCLEOTIDE SEQUENCE [LARGE SCALE GENOMIC DNA]</scope>
    <source>
        <strain evidence="3">DYQJB</strain>
        <tissue evidence="3">Leaf</tissue>
    </source>
</reference>
<dbReference type="PROSITE" id="PS00018">
    <property type="entry name" value="EF_HAND_1"/>
    <property type="match status" value="2"/>
</dbReference>
<dbReference type="Gene3D" id="1.10.238.10">
    <property type="entry name" value="EF-hand"/>
    <property type="match status" value="1"/>
</dbReference>
<dbReference type="Pfam" id="PF13499">
    <property type="entry name" value="EF-hand_7"/>
    <property type="match status" value="1"/>
</dbReference>
<feature type="domain" description="EF-hand" evidence="2">
    <location>
        <begin position="16"/>
        <end position="51"/>
    </location>
</feature>
<dbReference type="AlphaFoldDB" id="A0ABD1L5D4"/>
<organism evidence="3 4">
    <name type="scientific">Flemingia macrophylla</name>
    <dbReference type="NCBI Taxonomy" id="520843"/>
    <lineage>
        <taxon>Eukaryota</taxon>
        <taxon>Viridiplantae</taxon>
        <taxon>Streptophyta</taxon>
        <taxon>Embryophyta</taxon>
        <taxon>Tracheophyta</taxon>
        <taxon>Spermatophyta</taxon>
        <taxon>Magnoliopsida</taxon>
        <taxon>eudicotyledons</taxon>
        <taxon>Gunneridae</taxon>
        <taxon>Pentapetalae</taxon>
        <taxon>rosids</taxon>
        <taxon>fabids</taxon>
        <taxon>Fabales</taxon>
        <taxon>Fabaceae</taxon>
        <taxon>Papilionoideae</taxon>
        <taxon>50 kb inversion clade</taxon>
        <taxon>NPAAA clade</taxon>
        <taxon>indigoferoid/millettioid clade</taxon>
        <taxon>Phaseoleae</taxon>
        <taxon>Flemingia</taxon>
    </lineage>
</organism>
<keyword evidence="1" id="KW-0106">Calcium</keyword>
<evidence type="ECO:0000313" key="3">
    <source>
        <dbReference type="EMBL" id="KAL2318563.1"/>
    </source>
</evidence>
<dbReference type="EMBL" id="JBGMDY010000011">
    <property type="protein sequence ID" value="KAL2318563.1"/>
    <property type="molecule type" value="Genomic_DNA"/>
</dbReference>
<keyword evidence="4" id="KW-1185">Reference proteome</keyword>
<gene>
    <name evidence="3" type="ORF">Fmac_032439</name>
</gene>
<evidence type="ECO:0000256" key="1">
    <source>
        <dbReference type="ARBA" id="ARBA00022837"/>
    </source>
</evidence>
<evidence type="ECO:0000259" key="2">
    <source>
        <dbReference type="PROSITE" id="PS50222"/>
    </source>
</evidence>
<dbReference type="InterPro" id="IPR018247">
    <property type="entry name" value="EF_Hand_1_Ca_BS"/>
</dbReference>
<dbReference type="PROSITE" id="PS50222">
    <property type="entry name" value="EF_HAND_2"/>
    <property type="match status" value="1"/>
</dbReference>
<name>A0ABD1L5D4_9FABA</name>
<proteinExistence type="predicted"/>
<evidence type="ECO:0000313" key="4">
    <source>
        <dbReference type="Proteomes" id="UP001603857"/>
    </source>
</evidence>
<dbReference type="SUPFAM" id="SSF47473">
    <property type="entry name" value="EF-hand"/>
    <property type="match status" value="1"/>
</dbReference>
<dbReference type="CDD" id="cd00051">
    <property type="entry name" value="EFh"/>
    <property type="match status" value="1"/>
</dbReference>
<comment type="caution">
    <text evidence="3">The sequence shown here is derived from an EMBL/GenBank/DDBJ whole genome shotgun (WGS) entry which is preliminary data.</text>
</comment>
<dbReference type="Proteomes" id="UP001603857">
    <property type="component" value="Unassembled WGS sequence"/>
</dbReference>
<protein>
    <recommendedName>
        <fullName evidence="2">EF-hand domain-containing protein</fullName>
    </recommendedName>
</protein>
<accession>A0ABD1L5D4</accession>